<dbReference type="PANTHER" id="PTHR32444">
    <property type="entry name" value="BULB-TYPE LECTIN DOMAIN-CONTAINING PROTEIN"/>
    <property type="match status" value="1"/>
</dbReference>
<dbReference type="SUPFAM" id="SSF51110">
    <property type="entry name" value="alpha-D-mannose-specific plant lectins"/>
    <property type="match status" value="1"/>
</dbReference>
<dbReference type="AlphaFoldDB" id="A0A6J5WXN0"/>
<dbReference type="PANTHER" id="PTHR32444:SF246">
    <property type="entry name" value="S-LOCUS-SPECIFIC GLYCOPROTEIN S13-LIKE"/>
    <property type="match status" value="1"/>
</dbReference>
<keyword evidence="8" id="KW-1185">Reference proteome</keyword>
<keyword evidence="5" id="KW-1133">Transmembrane helix</keyword>
<sequence length="437" mass="48750">MDRTRKVIWSSNISVPASAMKATTGVLMDNGNLELRLGEDTLWQSFDHPFDTFLPGMKLSLNTRTGQQRGLTSWAALNDATRKVTLGIDPKVPGQTFFWKENAPYWRSDLYIGKQTNTAFDVDGENAPSSNGTTYFLTYNFEADEVYLTYGVSDSSTKLRVILNPTGQIKLLLWLEHSETWFVWWRKPFDQCDFYARCGPYGACSCKNETLSSPCKCLTGFRPKFQKQWDMGGWLGGCVREKALMCNKEDGFSKISKLKLPDQAVLLENKSMSECESKCLQNCSCTAYAYANVTQGNNIRYLTWFGDLMDLVENQTFGQDVYIHGSQLGSKSHSHSLSKKSLVIGIASATAGLITIVFGYFLWKKGTDSCVPNKRCSNNKNETDSAEGSLSAESAKNDTELPLFTLGRILAVTNNFTEANKLGEGGFGPVYKVTLWC</sequence>
<evidence type="ECO:0000256" key="4">
    <source>
        <dbReference type="SAM" id="MobiDB-lite"/>
    </source>
</evidence>
<keyword evidence="2" id="KW-1015">Disulfide bond</keyword>
<evidence type="ECO:0000256" key="1">
    <source>
        <dbReference type="ARBA" id="ARBA00022729"/>
    </source>
</evidence>
<keyword evidence="1" id="KW-0732">Signal</keyword>
<evidence type="ECO:0000256" key="5">
    <source>
        <dbReference type="SAM" id="Phobius"/>
    </source>
</evidence>
<dbReference type="Gene3D" id="3.30.200.20">
    <property type="entry name" value="Phosphorylase Kinase, domain 1"/>
    <property type="match status" value="1"/>
</dbReference>
<dbReference type="InterPro" id="IPR001480">
    <property type="entry name" value="Bulb-type_lectin_dom"/>
</dbReference>
<proteinExistence type="predicted"/>
<dbReference type="EMBL" id="CAEKKB010000003">
    <property type="protein sequence ID" value="CAB4304787.1"/>
    <property type="molecule type" value="Genomic_DNA"/>
</dbReference>
<evidence type="ECO:0000256" key="3">
    <source>
        <dbReference type="ARBA" id="ARBA00023180"/>
    </source>
</evidence>
<organism evidence="7 8">
    <name type="scientific">Prunus armeniaca</name>
    <name type="common">Apricot</name>
    <name type="synonym">Armeniaca vulgaris</name>
    <dbReference type="NCBI Taxonomy" id="36596"/>
    <lineage>
        <taxon>Eukaryota</taxon>
        <taxon>Viridiplantae</taxon>
        <taxon>Streptophyta</taxon>
        <taxon>Embryophyta</taxon>
        <taxon>Tracheophyta</taxon>
        <taxon>Spermatophyta</taxon>
        <taxon>Magnoliopsida</taxon>
        <taxon>eudicotyledons</taxon>
        <taxon>Gunneridae</taxon>
        <taxon>Pentapetalae</taxon>
        <taxon>rosids</taxon>
        <taxon>fabids</taxon>
        <taxon>Rosales</taxon>
        <taxon>Rosaceae</taxon>
        <taxon>Amygdaloideae</taxon>
        <taxon>Amygdaleae</taxon>
        <taxon>Prunus</taxon>
    </lineage>
</organism>
<evidence type="ECO:0000313" key="8">
    <source>
        <dbReference type="Proteomes" id="UP000507245"/>
    </source>
</evidence>
<keyword evidence="5" id="KW-0472">Membrane</keyword>
<dbReference type="InterPro" id="IPR011009">
    <property type="entry name" value="Kinase-like_dom_sf"/>
</dbReference>
<dbReference type="SMART" id="SM00473">
    <property type="entry name" value="PAN_AP"/>
    <property type="match status" value="1"/>
</dbReference>
<name>A0A6J5WXN0_PRUAR</name>
<dbReference type="Pfam" id="PF08276">
    <property type="entry name" value="PAN_2"/>
    <property type="match status" value="1"/>
</dbReference>
<keyword evidence="3" id="KW-0325">Glycoprotein</keyword>
<dbReference type="Gene3D" id="2.90.10.30">
    <property type="match status" value="1"/>
</dbReference>
<protein>
    <recommendedName>
        <fullName evidence="6">Apple domain-containing protein</fullName>
    </recommendedName>
</protein>
<gene>
    <name evidence="7" type="ORF">ORAREDHAP_LOCUS22539</name>
</gene>
<feature type="region of interest" description="Disordered" evidence="4">
    <location>
        <begin position="374"/>
        <end position="394"/>
    </location>
</feature>
<feature type="transmembrane region" description="Helical" evidence="5">
    <location>
        <begin position="341"/>
        <end position="363"/>
    </location>
</feature>
<dbReference type="Pfam" id="PF00954">
    <property type="entry name" value="S_locus_glycop"/>
    <property type="match status" value="1"/>
</dbReference>
<dbReference type="CDD" id="cd01098">
    <property type="entry name" value="PAN_AP_plant"/>
    <property type="match status" value="1"/>
</dbReference>
<evidence type="ECO:0000313" key="7">
    <source>
        <dbReference type="EMBL" id="CAB4304787.1"/>
    </source>
</evidence>
<dbReference type="InterPro" id="IPR000858">
    <property type="entry name" value="S_locus_glycoprot_dom"/>
</dbReference>
<accession>A0A6J5WXN0</accession>
<feature type="domain" description="Apple" evidence="6">
    <location>
        <begin position="246"/>
        <end position="326"/>
    </location>
</feature>
<keyword evidence="5" id="KW-0812">Transmembrane</keyword>
<dbReference type="InterPro" id="IPR003609">
    <property type="entry name" value="Pan_app"/>
</dbReference>
<evidence type="ECO:0000259" key="6">
    <source>
        <dbReference type="PROSITE" id="PS50948"/>
    </source>
</evidence>
<dbReference type="OrthoDB" id="1164889at2759"/>
<dbReference type="InterPro" id="IPR036426">
    <property type="entry name" value="Bulb-type_lectin_dom_sf"/>
</dbReference>
<feature type="compositionally biased region" description="Polar residues" evidence="4">
    <location>
        <begin position="375"/>
        <end position="394"/>
    </location>
</feature>
<reference evidence="8" key="1">
    <citation type="journal article" date="2020" name="Genome Biol.">
        <title>Gamete binning: chromosome-level and haplotype-resolved genome assembly enabled by high-throughput single-cell sequencing of gamete genomes.</title>
        <authorList>
            <person name="Campoy J.A."/>
            <person name="Sun H."/>
            <person name="Goel M."/>
            <person name="Jiao W.-B."/>
            <person name="Folz-Donahue K."/>
            <person name="Wang N."/>
            <person name="Rubio M."/>
            <person name="Liu C."/>
            <person name="Kukat C."/>
            <person name="Ruiz D."/>
            <person name="Huettel B."/>
            <person name="Schneeberger K."/>
        </authorList>
    </citation>
    <scope>NUCLEOTIDE SEQUENCE [LARGE SCALE GENOMIC DNA]</scope>
    <source>
        <strain evidence="8">cv. Rojo Pasion</strain>
    </source>
</reference>
<evidence type="ECO:0000256" key="2">
    <source>
        <dbReference type="ARBA" id="ARBA00023157"/>
    </source>
</evidence>
<dbReference type="PROSITE" id="PS50948">
    <property type="entry name" value="PAN"/>
    <property type="match status" value="1"/>
</dbReference>
<dbReference type="Pfam" id="PF01453">
    <property type="entry name" value="B_lectin"/>
    <property type="match status" value="1"/>
</dbReference>
<dbReference type="GO" id="GO:0048544">
    <property type="term" value="P:recognition of pollen"/>
    <property type="evidence" value="ECO:0007669"/>
    <property type="project" value="InterPro"/>
</dbReference>
<dbReference type="SUPFAM" id="SSF56112">
    <property type="entry name" value="Protein kinase-like (PK-like)"/>
    <property type="match status" value="1"/>
</dbReference>
<dbReference type="Proteomes" id="UP000507245">
    <property type="component" value="Unassembled WGS sequence"/>
</dbReference>